<dbReference type="AlphaFoldDB" id="A0A5N6UIN8"/>
<dbReference type="Proteomes" id="UP000326950">
    <property type="component" value="Unassembled WGS sequence"/>
</dbReference>
<protein>
    <submittedName>
        <fullName evidence="4">ADP-ribosylation factor</fullName>
    </submittedName>
</protein>
<feature type="transmembrane region" description="Helical" evidence="3">
    <location>
        <begin position="534"/>
        <end position="555"/>
    </location>
</feature>
<dbReference type="EMBL" id="ML738694">
    <property type="protein sequence ID" value="KAE8158497.1"/>
    <property type="molecule type" value="Genomic_DNA"/>
</dbReference>
<dbReference type="PANTHER" id="PTHR46494:SF1">
    <property type="entry name" value="CORA FAMILY METAL ION TRANSPORTER (EUROFUNG)"/>
    <property type="match status" value="1"/>
</dbReference>
<keyword evidence="5" id="KW-1185">Reference proteome</keyword>
<accession>A0A5N6UIN8</accession>
<evidence type="ECO:0000256" key="2">
    <source>
        <dbReference type="SAM" id="MobiDB-lite"/>
    </source>
</evidence>
<evidence type="ECO:0000313" key="4">
    <source>
        <dbReference type="EMBL" id="KAE8158497.1"/>
    </source>
</evidence>
<feature type="region of interest" description="Disordered" evidence="2">
    <location>
        <begin position="126"/>
        <end position="152"/>
    </location>
</feature>
<feature type="compositionally biased region" description="Basic and acidic residues" evidence="2">
    <location>
        <begin position="141"/>
        <end position="152"/>
    </location>
</feature>
<dbReference type="Gene3D" id="1.20.58.340">
    <property type="entry name" value="Magnesium transport protein CorA, transmembrane region"/>
    <property type="match status" value="1"/>
</dbReference>
<comment type="subcellular location">
    <subcellularLocation>
        <location evidence="1">Cell membrane</location>
        <topology evidence="1">Multi-pass membrane protein</topology>
    </subcellularLocation>
</comment>
<keyword evidence="3" id="KW-0472">Membrane</keyword>
<keyword evidence="3" id="KW-0812">Transmembrane</keyword>
<dbReference type="OrthoDB" id="5430812at2759"/>
<dbReference type="PANTHER" id="PTHR46494">
    <property type="entry name" value="CORA FAMILY METAL ION TRANSPORTER (EUROFUNG)"/>
    <property type="match status" value="1"/>
</dbReference>
<gene>
    <name evidence="4" type="ORF">BDV40DRAFT_275652</name>
</gene>
<dbReference type="GO" id="GO:0000287">
    <property type="term" value="F:magnesium ion binding"/>
    <property type="evidence" value="ECO:0007669"/>
    <property type="project" value="TreeGrafter"/>
</dbReference>
<evidence type="ECO:0000256" key="3">
    <source>
        <dbReference type="SAM" id="Phobius"/>
    </source>
</evidence>
<name>A0A5N6UIN8_ASPTM</name>
<dbReference type="GO" id="GO:0050897">
    <property type="term" value="F:cobalt ion binding"/>
    <property type="evidence" value="ECO:0007669"/>
    <property type="project" value="TreeGrafter"/>
</dbReference>
<dbReference type="InterPro" id="IPR045861">
    <property type="entry name" value="CorA_cytoplasmic_dom"/>
</dbReference>
<keyword evidence="3" id="KW-1133">Transmembrane helix</keyword>
<evidence type="ECO:0000313" key="5">
    <source>
        <dbReference type="Proteomes" id="UP000326950"/>
    </source>
</evidence>
<organism evidence="4 5">
    <name type="scientific">Aspergillus tamarii</name>
    <dbReference type="NCBI Taxonomy" id="41984"/>
    <lineage>
        <taxon>Eukaryota</taxon>
        <taxon>Fungi</taxon>
        <taxon>Dikarya</taxon>
        <taxon>Ascomycota</taxon>
        <taxon>Pezizomycotina</taxon>
        <taxon>Eurotiomycetes</taxon>
        <taxon>Eurotiomycetidae</taxon>
        <taxon>Eurotiales</taxon>
        <taxon>Aspergillaceae</taxon>
        <taxon>Aspergillus</taxon>
        <taxon>Aspergillus subgen. Circumdati</taxon>
    </lineage>
</organism>
<dbReference type="GO" id="GO:0015087">
    <property type="term" value="F:cobalt ion transmembrane transporter activity"/>
    <property type="evidence" value="ECO:0007669"/>
    <property type="project" value="TreeGrafter"/>
</dbReference>
<dbReference type="GO" id="GO:0005886">
    <property type="term" value="C:plasma membrane"/>
    <property type="evidence" value="ECO:0007669"/>
    <property type="project" value="UniProtKB-SubCell"/>
</dbReference>
<dbReference type="GO" id="GO:0015095">
    <property type="term" value="F:magnesium ion transmembrane transporter activity"/>
    <property type="evidence" value="ECO:0007669"/>
    <property type="project" value="TreeGrafter"/>
</dbReference>
<reference evidence="4 5" key="1">
    <citation type="submission" date="2019-04" db="EMBL/GenBank/DDBJ databases">
        <title>Friends and foes A comparative genomics study of 23 Aspergillus species from section Flavi.</title>
        <authorList>
            <consortium name="DOE Joint Genome Institute"/>
            <person name="Kjaerbolling I."/>
            <person name="Vesth T."/>
            <person name="Frisvad J.C."/>
            <person name="Nybo J.L."/>
            <person name="Theobald S."/>
            <person name="Kildgaard S."/>
            <person name="Isbrandt T."/>
            <person name="Kuo A."/>
            <person name="Sato A."/>
            <person name="Lyhne E.K."/>
            <person name="Kogle M.E."/>
            <person name="Wiebenga A."/>
            <person name="Kun R.S."/>
            <person name="Lubbers R.J."/>
            <person name="Makela M.R."/>
            <person name="Barry K."/>
            <person name="Chovatia M."/>
            <person name="Clum A."/>
            <person name="Daum C."/>
            <person name="Haridas S."/>
            <person name="He G."/>
            <person name="LaButti K."/>
            <person name="Lipzen A."/>
            <person name="Mondo S."/>
            <person name="Riley R."/>
            <person name="Salamov A."/>
            <person name="Simmons B.A."/>
            <person name="Magnuson J.K."/>
            <person name="Henrissat B."/>
            <person name="Mortensen U.H."/>
            <person name="Larsen T.O."/>
            <person name="Devries R.P."/>
            <person name="Grigoriev I.V."/>
            <person name="Machida M."/>
            <person name="Baker S.E."/>
            <person name="Andersen M.R."/>
        </authorList>
    </citation>
    <scope>NUCLEOTIDE SEQUENCE [LARGE SCALE GENOMIC DNA]</scope>
    <source>
        <strain evidence="4 5">CBS 117626</strain>
    </source>
</reference>
<sequence length="586" mass="67028">MSGFPSSHSLQIPKEYYSRFKSNSNLQEKFHDIDDEAQFRAYLSYLQDARTRNFMLDFGNDDAWCAVDLEEEDIATLLRSAKPRFFGTRWINIWSPEEQKDLVKTITSHYGISERLQGMMCTDPVVRPSQSTGSSANGFRQKNEDRLPRVPRKNDLEEAQELKDLSDPAEIQAAASFRGLTFAHVTNQIWHFCSVDYGPRYTCIGYNSLYVVPNVESPNGRGLPDGRRLWSWLILCDDGTVISMQENPYPSLSRPSERELKSVLGIVRRNVQLIFSGVSKRHSAQSESDSLVTIRVRPAHGDGPDQASIKQEDGPSLLFYYIFDDWVSSYALVAKREHQYGVLLDRLREEMLGKPVVELVNELHWLGRRLAVLKRLYQSYELIMMRILQRQRHLRDEAKSNRPPLPIGPMFGESEVMDLRQPTLQSSLSFASNADTSVGVQLSSPAVARFERLLDRIKLYCLSEIDTCLTEKESLTFLNFNLIALKDSQAVEKLTRITILLAKVTILFLPVSLMTGYFSTELQNVKGVYTVNQYWVSFGVIMFLSIVLLTLFGYLSDTVEGKTIYQSLSRTFVRSSKHKISNRKEE</sequence>
<feature type="compositionally biased region" description="Polar residues" evidence="2">
    <location>
        <begin position="128"/>
        <end position="140"/>
    </location>
</feature>
<evidence type="ECO:0000256" key="1">
    <source>
        <dbReference type="ARBA" id="ARBA00004651"/>
    </source>
</evidence>
<proteinExistence type="predicted"/>
<feature type="transmembrane region" description="Helical" evidence="3">
    <location>
        <begin position="494"/>
        <end position="514"/>
    </location>
</feature>
<dbReference type="SUPFAM" id="SSF143865">
    <property type="entry name" value="CorA soluble domain-like"/>
    <property type="match status" value="1"/>
</dbReference>